<keyword evidence="3" id="KW-1185">Reference proteome</keyword>
<comment type="caution">
    <text evidence="2">The sequence shown here is derived from an EMBL/GenBank/DDBJ whole genome shotgun (WGS) entry which is preliminary data.</text>
</comment>
<accession>A0AAE3ZJD1</accession>
<dbReference type="EMBL" id="JAVDXW010000001">
    <property type="protein sequence ID" value="MDR7303974.1"/>
    <property type="molecule type" value="Genomic_DNA"/>
</dbReference>
<dbReference type="Proteomes" id="UP001180845">
    <property type="component" value="Unassembled WGS sequence"/>
</dbReference>
<name>A0AAE3ZJD1_9ACTN</name>
<evidence type="ECO:0000313" key="2">
    <source>
        <dbReference type="EMBL" id="MDR7303974.1"/>
    </source>
</evidence>
<dbReference type="CDD" id="cd00586">
    <property type="entry name" value="4HBT"/>
    <property type="match status" value="1"/>
</dbReference>
<reference evidence="2" key="1">
    <citation type="submission" date="2023-07" db="EMBL/GenBank/DDBJ databases">
        <title>Sequencing the genomes of 1000 actinobacteria strains.</title>
        <authorList>
            <person name="Klenk H.-P."/>
        </authorList>
    </citation>
    <scope>NUCLEOTIDE SEQUENCE</scope>
    <source>
        <strain evidence="2">DSM 45977</strain>
    </source>
</reference>
<dbReference type="InterPro" id="IPR029069">
    <property type="entry name" value="HotDog_dom_sf"/>
</dbReference>
<dbReference type="InterPro" id="IPR006683">
    <property type="entry name" value="Thioestr_dom"/>
</dbReference>
<gene>
    <name evidence="2" type="ORF">JOF55_004155</name>
</gene>
<dbReference type="SUPFAM" id="SSF54637">
    <property type="entry name" value="Thioesterase/thiol ester dehydrase-isomerase"/>
    <property type="match status" value="1"/>
</dbReference>
<dbReference type="RefSeq" id="WP_310276934.1">
    <property type="nucleotide sequence ID" value="NZ_JAVDXW010000001.1"/>
</dbReference>
<evidence type="ECO:0000313" key="3">
    <source>
        <dbReference type="Proteomes" id="UP001180845"/>
    </source>
</evidence>
<dbReference type="Pfam" id="PF03061">
    <property type="entry name" value="4HBT"/>
    <property type="match status" value="1"/>
</dbReference>
<sequence length="139" mass="15888">MSHKQNFRLSYGDCDTVGIAYFATYYPWMERTYSSWMYDNGIRSGELADEFDIITVGVHSEATYLQPAHVFDDLTCEVMLDRLGSSSYTLGFEFRRDTELVTLGKMTFVCRTLNNEKTDIPPRIAEVLQSLDRTGEPVG</sequence>
<evidence type="ECO:0000259" key="1">
    <source>
        <dbReference type="Pfam" id="PF03061"/>
    </source>
</evidence>
<feature type="domain" description="Thioesterase" evidence="1">
    <location>
        <begin position="18"/>
        <end position="99"/>
    </location>
</feature>
<proteinExistence type="predicted"/>
<organism evidence="2 3">
    <name type="scientific">Haloactinomyces albus</name>
    <dbReference type="NCBI Taxonomy" id="1352928"/>
    <lineage>
        <taxon>Bacteria</taxon>
        <taxon>Bacillati</taxon>
        <taxon>Actinomycetota</taxon>
        <taxon>Actinomycetes</taxon>
        <taxon>Actinopolysporales</taxon>
        <taxon>Actinopolysporaceae</taxon>
        <taxon>Haloactinomyces</taxon>
    </lineage>
</organism>
<protein>
    <submittedName>
        <fullName evidence="2">Acyl-CoA thioesterase FadM</fullName>
    </submittedName>
</protein>
<dbReference type="AlphaFoldDB" id="A0AAE3ZJD1"/>
<dbReference type="Gene3D" id="3.10.129.10">
    <property type="entry name" value="Hotdog Thioesterase"/>
    <property type="match status" value="1"/>
</dbReference>